<dbReference type="Proteomes" id="UP001204445">
    <property type="component" value="Unassembled WGS sequence"/>
</dbReference>
<evidence type="ECO:0000256" key="11">
    <source>
        <dbReference type="HAMAP-Rule" id="MF_00109"/>
    </source>
</evidence>
<evidence type="ECO:0000256" key="8">
    <source>
        <dbReference type="ARBA" id="ARBA00022840"/>
    </source>
</evidence>
<dbReference type="Pfam" id="PF01202">
    <property type="entry name" value="SKI"/>
    <property type="match status" value="1"/>
</dbReference>
<keyword evidence="5 11" id="KW-0808">Transferase</keyword>
<evidence type="ECO:0000313" key="13">
    <source>
        <dbReference type="Proteomes" id="UP001204445"/>
    </source>
</evidence>
<keyword evidence="4 11" id="KW-0028">Amino-acid biosynthesis</keyword>
<dbReference type="GO" id="GO:0005524">
    <property type="term" value="F:ATP binding"/>
    <property type="evidence" value="ECO:0007669"/>
    <property type="project" value="UniProtKB-UniRule"/>
</dbReference>
<comment type="pathway">
    <text evidence="1 11">Metabolic intermediate biosynthesis; chorismate biosynthesis; chorismate from D-erythrose 4-phosphate and phosphoenolpyruvate: step 5/7.</text>
</comment>
<dbReference type="GO" id="GO:0000287">
    <property type="term" value="F:magnesium ion binding"/>
    <property type="evidence" value="ECO:0007669"/>
    <property type="project" value="UniProtKB-UniRule"/>
</dbReference>
<feature type="binding site" evidence="11">
    <location>
        <position position="150"/>
    </location>
    <ligand>
        <name>substrate</name>
    </ligand>
</feature>
<feature type="binding site" evidence="11">
    <location>
        <position position="29"/>
    </location>
    <ligand>
        <name>Mg(2+)</name>
        <dbReference type="ChEBI" id="CHEBI:18420"/>
    </ligand>
</feature>
<dbReference type="CDD" id="cd00464">
    <property type="entry name" value="SK"/>
    <property type="match status" value="1"/>
</dbReference>
<evidence type="ECO:0000256" key="7">
    <source>
        <dbReference type="ARBA" id="ARBA00022777"/>
    </source>
</evidence>
<comment type="function">
    <text evidence="11">Catalyzes the specific phosphorylation of the 3-hydroxyl group of shikimic acid using ATP as a cosubstrate.</text>
</comment>
<dbReference type="PANTHER" id="PTHR21087:SF16">
    <property type="entry name" value="SHIKIMATE KINASE 1, CHLOROPLASTIC"/>
    <property type="match status" value="1"/>
</dbReference>
<keyword evidence="9 11" id="KW-0057">Aromatic amino acid biosynthesis</keyword>
<dbReference type="PRINTS" id="PR01100">
    <property type="entry name" value="SHIKIMTKNASE"/>
</dbReference>
<dbReference type="PANTHER" id="PTHR21087">
    <property type="entry name" value="SHIKIMATE KINASE"/>
    <property type="match status" value="1"/>
</dbReference>
<dbReference type="RefSeq" id="WP_259056449.1">
    <property type="nucleotide sequence ID" value="NZ_JANUCT010000016.1"/>
</dbReference>
<keyword evidence="11" id="KW-0963">Cytoplasm</keyword>
<name>A0AAE3L292_9GAMM</name>
<keyword evidence="13" id="KW-1185">Reference proteome</keyword>
<comment type="cofactor">
    <cofactor evidence="11">
        <name>Mg(2+)</name>
        <dbReference type="ChEBI" id="CHEBI:18420"/>
    </cofactor>
    <text evidence="11">Binds 1 Mg(2+) ion per subunit.</text>
</comment>
<sequence>MSATVTDPSAPAPAPGNVFLIGPMGVGKSTIGRQLARRLKLEFHDSDDAIEARTGVDIPLIFDIEGEAGFRRREQQVIDELTALPGVVLATGGGAVLNADNRACLRTRGFVVYLRAEPEQLLARTERDSQRPLLQNGDRLARIQAILAEREPLYQELADLIIDTDRLTVRRTVNNICRRLQTT</sequence>
<dbReference type="PROSITE" id="PS01128">
    <property type="entry name" value="SHIKIMATE_KINASE"/>
    <property type="match status" value="1"/>
</dbReference>
<evidence type="ECO:0000256" key="9">
    <source>
        <dbReference type="ARBA" id="ARBA00023141"/>
    </source>
</evidence>
<dbReference type="SUPFAM" id="SSF52540">
    <property type="entry name" value="P-loop containing nucleoside triphosphate hydrolases"/>
    <property type="match status" value="1"/>
</dbReference>
<dbReference type="NCBIfam" id="NF003456">
    <property type="entry name" value="PRK05057.1"/>
    <property type="match status" value="1"/>
</dbReference>
<comment type="similarity">
    <text evidence="2 11">Belongs to the shikimate kinase family.</text>
</comment>
<protein>
    <recommendedName>
        <fullName evidence="3 11">Shikimate kinase</fullName>
        <shortName evidence="11">SK</shortName>
        <ecNumber evidence="3 11">2.7.1.71</ecNumber>
    </recommendedName>
</protein>
<dbReference type="GO" id="GO:0009073">
    <property type="term" value="P:aromatic amino acid family biosynthetic process"/>
    <property type="evidence" value="ECO:0007669"/>
    <property type="project" value="UniProtKB-KW"/>
</dbReference>
<dbReference type="InterPro" id="IPR027417">
    <property type="entry name" value="P-loop_NTPase"/>
</dbReference>
<evidence type="ECO:0000256" key="10">
    <source>
        <dbReference type="ARBA" id="ARBA00048567"/>
    </source>
</evidence>
<dbReference type="InterPro" id="IPR031322">
    <property type="entry name" value="Shikimate/glucono_kinase"/>
</dbReference>
<comment type="subcellular location">
    <subcellularLocation>
        <location evidence="11">Cytoplasm</location>
    </subcellularLocation>
</comment>
<dbReference type="EMBL" id="JANUCT010000016">
    <property type="protein sequence ID" value="MCS3904136.1"/>
    <property type="molecule type" value="Genomic_DNA"/>
</dbReference>
<dbReference type="HAMAP" id="MF_00109">
    <property type="entry name" value="Shikimate_kinase"/>
    <property type="match status" value="1"/>
</dbReference>
<keyword evidence="11" id="KW-0479">Metal-binding</keyword>
<dbReference type="Gene3D" id="3.40.50.300">
    <property type="entry name" value="P-loop containing nucleotide triphosphate hydrolases"/>
    <property type="match status" value="1"/>
</dbReference>
<evidence type="ECO:0000256" key="6">
    <source>
        <dbReference type="ARBA" id="ARBA00022741"/>
    </source>
</evidence>
<dbReference type="EC" id="2.7.1.71" evidence="3 11"/>
<feature type="binding site" evidence="11">
    <location>
        <position position="93"/>
    </location>
    <ligand>
        <name>substrate</name>
    </ligand>
</feature>
<evidence type="ECO:0000256" key="2">
    <source>
        <dbReference type="ARBA" id="ARBA00006997"/>
    </source>
</evidence>
<proteinExistence type="inferred from homology"/>
<evidence type="ECO:0000256" key="3">
    <source>
        <dbReference type="ARBA" id="ARBA00012154"/>
    </source>
</evidence>
<dbReference type="InterPro" id="IPR023000">
    <property type="entry name" value="Shikimate_kinase_CS"/>
</dbReference>
<evidence type="ECO:0000256" key="4">
    <source>
        <dbReference type="ARBA" id="ARBA00022605"/>
    </source>
</evidence>
<feature type="binding site" evidence="11">
    <location>
        <begin position="25"/>
        <end position="30"/>
    </location>
    <ligand>
        <name>ATP</name>
        <dbReference type="ChEBI" id="CHEBI:30616"/>
    </ligand>
</feature>
<dbReference type="GO" id="GO:0009423">
    <property type="term" value="P:chorismate biosynthetic process"/>
    <property type="evidence" value="ECO:0007669"/>
    <property type="project" value="UniProtKB-UniRule"/>
</dbReference>
<evidence type="ECO:0000256" key="5">
    <source>
        <dbReference type="ARBA" id="ARBA00022679"/>
    </source>
</evidence>
<keyword evidence="7 11" id="KW-0418">Kinase</keyword>
<reference evidence="12" key="1">
    <citation type="submission" date="2022-08" db="EMBL/GenBank/DDBJ databases">
        <title>Genomic Encyclopedia of Type Strains, Phase III (KMG-III): the genomes of soil and plant-associated and newly described type strains.</title>
        <authorList>
            <person name="Whitman W."/>
        </authorList>
    </citation>
    <scope>NUCLEOTIDE SEQUENCE</scope>
    <source>
        <strain evidence="12">HMT 1</strain>
    </source>
</reference>
<dbReference type="GO" id="GO:0004765">
    <property type="term" value="F:shikimate kinase activity"/>
    <property type="evidence" value="ECO:0007669"/>
    <property type="project" value="UniProtKB-UniRule"/>
</dbReference>
<accession>A0AAE3L292</accession>
<organism evidence="12 13">
    <name type="scientific">Methylohalomonas lacus</name>
    <dbReference type="NCBI Taxonomy" id="398773"/>
    <lineage>
        <taxon>Bacteria</taxon>
        <taxon>Pseudomonadati</taxon>
        <taxon>Pseudomonadota</taxon>
        <taxon>Gammaproteobacteria</taxon>
        <taxon>Methylohalomonadales</taxon>
        <taxon>Methylohalomonadaceae</taxon>
        <taxon>Methylohalomonas</taxon>
    </lineage>
</organism>
<dbReference type="GO" id="GO:0005829">
    <property type="term" value="C:cytosol"/>
    <property type="evidence" value="ECO:0007669"/>
    <property type="project" value="TreeGrafter"/>
</dbReference>
<keyword evidence="8 11" id="KW-0067">ATP-binding</keyword>
<comment type="subunit">
    <text evidence="11">Monomer.</text>
</comment>
<evidence type="ECO:0000256" key="1">
    <source>
        <dbReference type="ARBA" id="ARBA00004842"/>
    </source>
</evidence>
<dbReference type="GO" id="GO:0008652">
    <property type="term" value="P:amino acid biosynthetic process"/>
    <property type="evidence" value="ECO:0007669"/>
    <property type="project" value="UniProtKB-KW"/>
</dbReference>
<dbReference type="InterPro" id="IPR000623">
    <property type="entry name" value="Shikimate_kinase/TSH1"/>
</dbReference>
<dbReference type="AlphaFoldDB" id="A0AAE3L292"/>
<gene>
    <name evidence="11" type="primary">aroK</name>
    <name evidence="12" type="ORF">J2T55_002169</name>
</gene>
<comment type="catalytic activity">
    <reaction evidence="10 11">
        <text>shikimate + ATP = 3-phosphoshikimate + ADP + H(+)</text>
        <dbReference type="Rhea" id="RHEA:13121"/>
        <dbReference type="ChEBI" id="CHEBI:15378"/>
        <dbReference type="ChEBI" id="CHEBI:30616"/>
        <dbReference type="ChEBI" id="CHEBI:36208"/>
        <dbReference type="ChEBI" id="CHEBI:145989"/>
        <dbReference type="ChEBI" id="CHEBI:456216"/>
        <dbReference type="EC" id="2.7.1.71"/>
    </reaction>
</comment>
<feature type="binding site" evidence="11">
    <location>
        <position position="71"/>
    </location>
    <ligand>
        <name>substrate</name>
    </ligand>
</feature>
<keyword evidence="6 11" id="KW-0547">Nucleotide-binding</keyword>
<feature type="binding site" evidence="11">
    <location>
        <position position="47"/>
    </location>
    <ligand>
        <name>substrate</name>
    </ligand>
</feature>
<evidence type="ECO:0000313" key="12">
    <source>
        <dbReference type="EMBL" id="MCS3904136.1"/>
    </source>
</evidence>
<comment type="caution">
    <text evidence="12">The sequence shown here is derived from an EMBL/GenBank/DDBJ whole genome shotgun (WGS) entry which is preliminary data.</text>
</comment>
<comment type="caution">
    <text evidence="11">Lacks conserved residue(s) required for the propagation of feature annotation.</text>
</comment>
<keyword evidence="11" id="KW-0460">Magnesium</keyword>
<feature type="binding site" evidence="11">
    <location>
        <position position="131"/>
    </location>
    <ligand>
        <name>ATP</name>
        <dbReference type="ChEBI" id="CHEBI:30616"/>
    </ligand>
</feature>